<protein>
    <submittedName>
        <fullName evidence="2">N-acetyltransferase</fullName>
    </submittedName>
</protein>
<dbReference type="PANTHER" id="PTHR43617">
    <property type="entry name" value="L-AMINO ACID N-ACETYLTRANSFERASE"/>
    <property type="match status" value="1"/>
</dbReference>
<dbReference type="Pfam" id="PF00583">
    <property type="entry name" value="Acetyltransf_1"/>
    <property type="match status" value="1"/>
</dbReference>
<accession>A0A7I7TCA1</accession>
<dbReference type="CDD" id="cd04301">
    <property type="entry name" value="NAT_SF"/>
    <property type="match status" value="1"/>
</dbReference>
<dbReference type="Proteomes" id="UP000467148">
    <property type="component" value="Chromosome"/>
</dbReference>
<keyword evidence="3" id="KW-1185">Reference proteome</keyword>
<evidence type="ECO:0000313" key="3">
    <source>
        <dbReference type="Proteomes" id="UP000467148"/>
    </source>
</evidence>
<dbReference type="InterPro" id="IPR016181">
    <property type="entry name" value="Acyl_CoA_acyltransferase"/>
</dbReference>
<dbReference type="AlphaFoldDB" id="A0A7I7TCA1"/>
<dbReference type="KEGG" id="mhev:MHEL_49810"/>
<dbReference type="PROSITE" id="PS51186">
    <property type="entry name" value="GNAT"/>
    <property type="match status" value="1"/>
</dbReference>
<dbReference type="EMBL" id="AP022596">
    <property type="protein sequence ID" value="BBY66738.1"/>
    <property type="molecule type" value="Genomic_DNA"/>
</dbReference>
<sequence length="163" mass="18229">MGVAQAHVRSWQVGYRGLISQGYLDALRPEDRAQGYGFDQMKREGPFTQVAVDGDTICGHVTTGLSRDDDRQGDGEIWAIYVDPARWGTGVGRHLMAAGCEHLRRQGLGAACLWVLSGNARARRFYESLGWRWQGTQRTDNIGDDVVYEVRYERALLPASLRS</sequence>
<reference evidence="2 3" key="1">
    <citation type="journal article" date="2019" name="Emerg. Microbes Infect.">
        <title>Comprehensive subspecies identification of 175 nontuberculous mycobacteria species based on 7547 genomic profiles.</title>
        <authorList>
            <person name="Matsumoto Y."/>
            <person name="Kinjo T."/>
            <person name="Motooka D."/>
            <person name="Nabeya D."/>
            <person name="Jung N."/>
            <person name="Uechi K."/>
            <person name="Horii T."/>
            <person name="Iida T."/>
            <person name="Fujita J."/>
            <person name="Nakamura S."/>
        </authorList>
    </citation>
    <scope>NUCLEOTIDE SEQUENCE [LARGE SCALE GENOMIC DNA]</scope>
    <source>
        <strain evidence="2 3">JCM 30396</strain>
    </source>
</reference>
<dbReference type="GO" id="GO:0016747">
    <property type="term" value="F:acyltransferase activity, transferring groups other than amino-acyl groups"/>
    <property type="evidence" value="ECO:0007669"/>
    <property type="project" value="InterPro"/>
</dbReference>
<dbReference type="InterPro" id="IPR000182">
    <property type="entry name" value="GNAT_dom"/>
</dbReference>
<name>A0A7I7TCA1_9MYCO</name>
<dbReference type="Gene3D" id="3.40.630.30">
    <property type="match status" value="1"/>
</dbReference>
<evidence type="ECO:0000313" key="2">
    <source>
        <dbReference type="EMBL" id="BBY66738.1"/>
    </source>
</evidence>
<dbReference type="InterPro" id="IPR050276">
    <property type="entry name" value="MshD_Acetyltransferase"/>
</dbReference>
<dbReference type="SUPFAM" id="SSF55729">
    <property type="entry name" value="Acyl-CoA N-acyltransferases (Nat)"/>
    <property type="match status" value="1"/>
</dbReference>
<proteinExistence type="predicted"/>
<evidence type="ECO:0000259" key="1">
    <source>
        <dbReference type="PROSITE" id="PS51186"/>
    </source>
</evidence>
<gene>
    <name evidence="2" type="ORF">MHEL_49810</name>
</gene>
<feature type="domain" description="N-acetyltransferase" evidence="1">
    <location>
        <begin position="6"/>
        <end position="153"/>
    </location>
</feature>
<organism evidence="2 3">
    <name type="scientific">Mycolicibacterium helvum</name>
    <dbReference type="NCBI Taxonomy" id="1534349"/>
    <lineage>
        <taxon>Bacteria</taxon>
        <taxon>Bacillati</taxon>
        <taxon>Actinomycetota</taxon>
        <taxon>Actinomycetes</taxon>
        <taxon>Mycobacteriales</taxon>
        <taxon>Mycobacteriaceae</taxon>
        <taxon>Mycolicibacterium</taxon>
    </lineage>
</organism>
<keyword evidence="2" id="KW-0808">Transferase</keyword>